<evidence type="ECO:0000313" key="2">
    <source>
        <dbReference type="WBParaSite" id="jg12081"/>
    </source>
</evidence>
<organism evidence="1 2">
    <name type="scientific">Ditylenchus dipsaci</name>
    <dbReference type="NCBI Taxonomy" id="166011"/>
    <lineage>
        <taxon>Eukaryota</taxon>
        <taxon>Metazoa</taxon>
        <taxon>Ecdysozoa</taxon>
        <taxon>Nematoda</taxon>
        <taxon>Chromadorea</taxon>
        <taxon>Rhabditida</taxon>
        <taxon>Tylenchina</taxon>
        <taxon>Tylenchomorpha</taxon>
        <taxon>Sphaerularioidea</taxon>
        <taxon>Anguinidae</taxon>
        <taxon>Anguininae</taxon>
        <taxon>Ditylenchus</taxon>
    </lineage>
</organism>
<name>A0A915CS89_9BILA</name>
<reference evidence="2" key="1">
    <citation type="submission" date="2022-11" db="UniProtKB">
        <authorList>
            <consortium name="WormBaseParasite"/>
        </authorList>
    </citation>
    <scope>IDENTIFICATION</scope>
</reference>
<keyword evidence="1" id="KW-1185">Reference proteome</keyword>
<proteinExistence type="predicted"/>
<protein>
    <submittedName>
        <fullName evidence="2">Uncharacterized protein</fullName>
    </submittedName>
</protein>
<dbReference type="AlphaFoldDB" id="A0A915CS89"/>
<accession>A0A915CS89</accession>
<sequence>MRDVLNGGNGKSIKYRPDPKAMVEDNGFVYSENLYDPQIVMNQLKGEENNQLNQQKDQRIQMPEISSPLRDALLSQQAYSMAMQAGMDNNRAIRTTSAPAFATKTQVQANKYNHNCFFSPMNCRMWKQPLPVVDDASEIELGVHGGLTQEGPRAVMVRRTRPRNHPTRFALNLAFGGFSEDLK</sequence>
<evidence type="ECO:0000313" key="1">
    <source>
        <dbReference type="Proteomes" id="UP000887574"/>
    </source>
</evidence>
<dbReference type="Proteomes" id="UP000887574">
    <property type="component" value="Unplaced"/>
</dbReference>
<dbReference type="WBParaSite" id="jg12081">
    <property type="protein sequence ID" value="jg12081"/>
    <property type="gene ID" value="jg12081"/>
</dbReference>